<keyword evidence="2" id="KW-1185">Reference proteome</keyword>
<dbReference type="AlphaFoldDB" id="A0AAF1KSI4"/>
<sequence length="91" mass="9731">MHSKITFTEMANDPCAIIARSTCGTAMFFASHAFLVCADVSTLKVFWLSLCLGMVGCFIPGHKPDPRFLLPLAMIALPAARLAAQAMGGWA</sequence>
<reference evidence="1 2" key="1">
    <citation type="journal article" date="2018" name="Sci. Rep.">
        <title>Rhizobium tumorigenes sp. nov., a novel plant tumorigenic bacterium isolated from cane gall tumors on thornless blackberry.</title>
        <authorList>
            <person name="Kuzmanovi N."/>
            <person name="Smalla K."/>
            <person name="Gronow S."/>
            <person name="PuBawska J."/>
        </authorList>
    </citation>
    <scope>NUCLEOTIDE SEQUENCE [LARGE SCALE GENOMIC DNA]</scope>
    <source>
        <strain evidence="1 2">1078</strain>
    </source>
</reference>
<dbReference type="RefSeq" id="WP_111217468.1">
    <property type="nucleotide sequence ID" value="NZ_CP117255.1"/>
</dbReference>
<dbReference type="KEGG" id="rtu:PR017_01540"/>
<dbReference type="EMBL" id="CP117255">
    <property type="protein sequence ID" value="WFR95860.1"/>
    <property type="molecule type" value="Genomic_DNA"/>
</dbReference>
<name>A0AAF1KSI4_9HYPH</name>
<reference evidence="2" key="2">
    <citation type="journal article" date="2023" name="MicrobiologyOpen">
        <title>Genomics of the tumorigenes clade of the family Rhizobiaceae and description of Rhizobium rhododendri sp. nov.</title>
        <authorList>
            <person name="Kuzmanovic N."/>
            <person name="diCenzo G.C."/>
            <person name="Bunk B."/>
            <person name="Sproeer C."/>
            <person name="Fruehling A."/>
            <person name="Neumann-Schaal M."/>
            <person name="Overmann J."/>
            <person name="Smalla K."/>
        </authorList>
    </citation>
    <scope>NUCLEOTIDE SEQUENCE [LARGE SCALE GENOMIC DNA]</scope>
    <source>
        <strain evidence="2">1078</strain>
    </source>
</reference>
<dbReference type="Proteomes" id="UP000249499">
    <property type="component" value="Chromosome"/>
</dbReference>
<gene>
    <name evidence="1" type="ORF">PR017_01540</name>
</gene>
<organism evidence="1 2">
    <name type="scientific">Rhizobium tumorigenes</name>
    <dbReference type="NCBI Taxonomy" id="2041385"/>
    <lineage>
        <taxon>Bacteria</taxon>
        <taxon>Pseudomonadati</taxon>
        <taxon>Pseudomonadota</taxon>
        <taxon>Alphaproteobacteria</taxon>
        <taxon>Hyphomicrobiales</taxon>
        <taxon>Rhizobiaceae</taxon>
        <taxon>Rhizobium/Agrobacterium group</taxon>
        <taxon>Rhizobium</taxon>
    </lineage>
</organism>
<protein>
    <submittedName>
        <fullName evidence="1">Uncharacterized protein</fullName>
    </submittedName>
</protein>
<accession>A0AAF1KSI4</accession>
<evidence type="ECO:0000313" key="2">
    <source>
        <dbReference type="Proteomes" id="UP000249499"/>
    </source>
</evidence>
<evidence type="ECO:0000313" key="1">
    <source>
        <dbReference type="EMBL" id="WFR95860.1"/>
    </source>
</evidence>
<proteinExistence type="predicted"/>